<dbReference type="Gene3D" id="3.30.420.10">
    <property type="entry name" value="Ribonuclease H-like superfamily/Ribonuclease H"/>
    <property type="match status" value="1"/>
</dbReference>
<dbReference type="PANTHER" id="PTHR47326">
    <property type="entry name" value="TRANSPOSABLE ELEMENT TC3 TRANSPOSASE-LIKE PROTEIN"/>
    <property type="match status" value="1"/>
</dbReference>
<evidence type="ECO:0000313" key="2">
    <source>
        <dbReference type="EMBL" id="CAI6356267.1"/>
    </source>
</evidence>
<dbReference type="AlphaFoldDB" id="A0AAV0WKZ4"/>
<dbReference type="EMBL" id="CARXXK010000002">
    <property type="protein sequence ID" value="CAI6358960.1"/>
    <property type="molecule type" value="Genomic_DNA"/>
</dbReference>
<dbReference type="PANTHER" id="PTHR47326:SF1">
    <property type="entry name" value="HTH PSQ-TYPE DOMAIN-CONTAINING PROTEIN"/>
    <property type="match status" value="1"/>
</dbReference>
<protein>
    <recommendedName>
        <fullName evidence="1">DUF4817 domain-containing protein</fullName>
    </recommendedName>
</protein>
<gene>
    <name evidence="2" type="ORF">MEUPH1_LOCUS12017</name>
    <name evidence="3" type="ORF">MEUPH1_LOCUS14417</name>
</gene>
<dbReference type="Proteomes" id="UP001160148">
    <property type="component" value="Unassembled WGS sequence"/>
</dbReference>
<dbReference type="InterPro" id="IPR036397">
    <property type="entry name" value="RNaseH_sf"/>
</dbReference>
<organism evidence="2 4">
    <name type="scientific">Macrosiphum euphorbiae</name>
    <name type="common">potato aphid</name>
    <dbReference type="NCBI Taxonomy" id="13131"/>
    <lineage>
        <taxon>Eukaryota</taxon>
        <taxon>Metazoa</taxon>
        <taxon>Ecdysozoa</taxon>
        <taxon>Arthropoda</taxon>
        <taxon>Hexapoda</taxon>
        <taxon>Insecta</taxon>
        <taxon>Pterygota</taxon>
        <taxon>Neoptera</taxon>
        <taxon>Paraneoptera</taxon>
        <taxon>Hemiptera</taxon>
        <taxon>Sternorrhyncha</taxon>
        <taxon>Aphidomorpha</taxon>
        <taxon>Aphidoidea</taxon>
        <taxon>Aphididae</taxon>
        <taxon>Macrosiphini</taxon>
        <taxon>Macrosiphum</taxon>
    </lineage>
</organism>
<sequence length="363" mass="42956">MERWNVEHRVFVVEQYFRNNDSVVKVQRLFRRNFGIGRRGAVPDRNTVHRWVAGFRRTGSVMKKKPPGTPHSVRIPENVDRVRAAFFVSPRRSARRHAVTLGMSRRSLHRILRNDLKFHPYKIMIVQQLKEGDFVQRREFCRLMDEIYTENGDATVFMTDEAHFHLNGYVNVQNCRYWASENPHELHQRPLHSLKVTVWCGISKMGIIGPYFFEEEGTAVTVTSVRYVEMLNNFLRPELERRQVDMREIWFQQDGATAHTARASMEVVRQMFPGHVISRYGDVHWPPRSPDLSICDFFLWGYLKSKVYINKLRTIDDLKNSIRQEIEAVPNEMLETAVRNFQERIQICINQEGRHLQDIIFRT</sequence>
<evidence type="ECO:0000313" key="4">
    <source>
        <dbReference type="Proteomes" id="UP001160148"/>
    </source>
</evidence>
<name>A0AAV0WKZ4_9HEMI</name>
<proteinExistence type="predicted"/>
<accession>A0AAV0WKZ4</accession>
<dbReference type="GO" id="GO:0003676">
    <property type="term" value="F:nucleic acid binding"/>
    <property type="evidence" value="ECO:0007669"/>
    <property type="project" value="InterPro"/>
</dbReference>
<dbReference type="EMBL" id="CARXXK010000002">
    <property type="protein sequence ID" value="CAI6356267.1"/>
    <property type="molecule type" value="Genomic_DNA"/>
</dbReference>
<reference evidence="2 4" key="1">
    <citation type="submission" date="2023-01" db="EMBL/GenBank/DDBJ databases">
        <authorList>
            <person name="Whitehead M."/>
        </authorList>
    </citation>
    <scope>NUCLEOTIDE SEQUENCE [LARGE SCALE GENOMIC DNA]</scope>
</reference>
<feature type="domain" description="DUF4817" evidence="1">
    <location>
        <begin position="6"/>
        <end position="61"/>
    </location>
</feature>
<dbReference type="Pfam" id="PF16087">
    <property type="entry name" value="DUF4817"/>
    <property type="match status" value="1"/>
</dbReference>
<evidence type="ECO:0000313" key="3">
    <source>
        <dbReference type="EMBL" id="CAI6358960.1"/>
    </source>
</evidence>
<evidence type="ECO:0000259" key="1">
    <source>
        <dbReference type="Pfam" id="PF16087"/>
    </source>
</evidence>
<comment type="caution">
    <text evidence="2">The sequence shown here is derived from an EMBL/GenBank/DDBJ whole genome shotgun (WGS) entry which is preliminary data.</text>
</comment>
<keyword evidence="4" id="KW-1185">Reference proteome</keyword>
<dbReference type="InterPro" id="IPR032135">
    <property type="entry name" value="DUF4817"/>
</dbReference>